<protein>
    <submittedName>
        <fullName evidence="1">Uncharacterized protein</fullName>
    </submittedName>
</protein>
<proteinExistence type="predicted"/>
<sequence length="147" mass="16912">MMPHHPWARYITPHPEWPNLSDDNVTSALPKNVYAHLGNGGYLATRFVKSLFPRKFRGVPSGKSKLPIMEIMRMEHAIDFRRHADDLIDQVVAKNRGQLVIVEAKDFFVPGPDHHELHCIVLDQYAVNLQSNTRGFDVWQLSVKDFL</sequence>
<accession>A0A368FYV3</accession>
<evidence type="ECO:0000313" key="1">
    <source>
        <dbReference type="EMBL" id="RCN37364.1"/>
    </source>
</evidence>
<name>A0A368FYV3_ANCCA</name>
<gene>
    <name evidence="1" type="ORF">ANCCAN_16730</name>
</gene>
<dbReference type="OrthoDB" id="5856672at2759"/>
<reference evidence="1 2" key="1">
    <citation type="submission" date="2014-10" db="EMBL/GenBank/DDBJ databases">
        <title>Draft genome of the hookworm Ancylostoma caninum.</title>
        <authorList>
            <person name="Mitreva M."/>
        </authorList>
    </citation>
    <scope>NUCLEOTIDE SEQUENCE [LARGE SCALE GENOMIC DNA]</scope>
    <source>
        <strain evidence="1 2">Baltimore</strain>
    </source>
</reference>
<keyword evidence="2" id="KW-1185">Reference proteome</keyword>
<evidence type="ECO:0000313" key="2">
    <source>
        <dbReference type="Proteomes" id="UP000252519"/>
    </source>
</evidence>
<organism evidence="1 2">
    <name type="scientific">Ancylostoma caninum</name>
    <name type="common">Dog hookworm</name>
    <dbReference type="NCBI Taxonomy" id="29170"/>
    <lineage>
        <taxon>Eukaryota</taxon>
        <taxon>Metazoa</taxon>
        <taxon>Ecdysozoa</taxon>
        <taxon>Nematoda</taxon>
        <taxon>Chromadorea</taxon>
        <taxon>Rhabditida</taxon>
        <taxon>Rhabditina</taxon>
        <taxon>Rhabditomorpha</taxon>
        <taxon>Strongyloidea</taxon>
        <taxon>Ancylostomatidae</taxon>
        <taxon>Ancylostomatinae</taxon>
        <taxon>Ancylostoma</taxon>
    </lineage>
</organism>
<dbReference type="EMBL" id="JOJR01000475">
    <property type="protein sequence ID" value="RCN37364.1"/>
    <property type="molecule type" value="Genomic_DNA"/>
</dbReference>
<dbReference type="Proteomes" id="UP000252519">
    <property type="component" value="Unassembled WGS sequence"/>
</dbReference>
<dbReference type="AlphaFoldDB" id="A0A368FYV3"/>
<comment type="caution">
    <text evidence="1">The sequence shown here is derived from an EMBL/GenBank/DDBJ whole genome shotgun (WGS) entry which is preliminary data.</text>
</comment>